<dbReference type="PANTHER" id="PTHR33734:SF22">
    <property type="entry name" value="MEMBRANE-BOUND LYTIC MUREIN TRANSGLYCOSYLASE D"/>
    <property type="match status" value="1"/>
</dbReference>
<dbReference type="SUPFAM" id="SSF53822">
    <property type="entry name" value="Periplasmic binding protein-like I"/>
    <property type="match status" value="1"/>
</dbReference>
<protein>
    <submittedName>
        <fullName evidence="2">Amino acid/amide ABC transporter substrate-binding protein (HAAT family)</fullName>
    </submittedName>
</protein>
<evidence type="ECO:0000259" key="1">
    <source>
        <dbReference type="PROSITE" id="PS51782"/>
    </source>
</evidence>
<dbReference type="SMART" id="SM00257">
    <property type="entry name" value="LysM"/>
    <property type="match status" value="5"/>
</dbReference>
<dbReference type="SUPFAM" id="SSF54106">
    <property type="entry name" value="LysM domain"/>
    <property type="match status" value="5"/>
</dbReference>
<dbReference type="InterPro" id="IPR028082">
    <property type="entry name" value="Peripla_BP_I"/>
</dbReference>
<proteinExistence type="predicted"/>
<name>A0A495DTC9_9FLAO</name>
<dbReference type="AlphaFoldDB" id="A0A495DTC9"/>
<dbReference type="PANTHER" id="PTHR33734">
    <property type="entry name" value="LYSM DOMAIN-CONTAINING GPI-ANCHORED PROTEIN 2"/>
    <property type="match status" value="1"/>
</dbReference>
<reference evidence="2 3" key="1">
    <citation type="submission" date="2018-10" db="EMBL/GenBank/DDBJ databases">
        <title>Genomic Encyclopedia of Archaeal and Bacterial Type Strains, Phase II (KMG-II): from individual species to whole genera.</title>
        <authorList>
            <person name="Goeker M."/>
        </authorList>
    </citation>
    <scope>NUCLEOTIDE SEQUENCE [LARGE SCALE GENOMIC DNA]</scope>
    <source>
        <strain evidence="2 3">DSM 25230</strain>
    </source>
</reference>
<feature type="domain" description="LysM" evidence="1">
    <location>
        <begin position="31"/>
        <end position="76"/>
    </location>
</feature>
<dbReference type="CDD" id="cd06268">
    <property type="entry name" value="PBP1_ABC_transporter_LIVBP-like"/>
    <property type="match status" value="1"/>
</dbReference>
<evidence type="ECO:0000313" key="2">
    <source>
        <dbReference type="EMBL" id="RKR06498.1"/>
    </source>
</evidence>
<organism evidence="2 3">
    <name type="scientific">Maribacter vaceletii</name>
    <dbReference type="NCBI Taxonomy" id="1206816"/>
    <lineage>
        <taxon>Bacteria</taxon>
        <taxon>Pseudomonadati</taxon>
        <taxon>Bacteroidota</taxon>
        <taxon>Flavobacteriia</taxon>
        <taxon>Flavobacteriales</taxon>
        <taxon>Flavobacteriaceae</taxon>
        <taxon>Maribacter</taxon>
    </lineage>
</organism>
<comment type="caution">
    <text evidence="2">The sequence shown here is derived from an EMBL/GenBank/DDBJ whole genome shotgun (WGS) entry which is preliminary data.</text>
</comment>
<evidence type="ECO:0000313" key="3">
    <source>
        <dbReference type="Proteomes" id="UP000269412"/>
    </source>
</evidence>
<feature type="domain" description="LysM" evidence="1">
    <location>
        <begin position="236"/>
        <end position="281"/>
    </location>
</feature>
<dbReference type="CDD" id="cd00118">
    <property type="entry name" value="LysM"/>
    <property type="match status" value="4"/>
</dbReference>
<dbReference type="Gene3D" id="3.10.350.10">
    <property type="entry name" value="LysM domain"/>
    <property type="match status" value="5"/>
</dbReference>
<sequence length="724" mass="81972">MGINMKLELKNIFFAIIFVLIGNTINAQKFTTHAVKRGESLETIAKQYKVSQDDILTYNKELQKNKPLVKSTILVIPLSPKRVEQVAKTKTRTTVEKDENPVQEEPIGFTSYKVRKKETLYGIAKRFHITEELIKKYNPSLYASTLKKKMVLRIPKYKRVKPTEIKINEDDYETYLVSAKDTRWSIAHKYGITIDSLIVLNPRLSKNNTHLAEGSELKLPKIAGSSVGGQQVQLYKSYTVPAGQTFYSLEKKFGFTSEELITLNPEIKERGGLKEGMVLRIPEKKVDSGVVNTDNYIFYVVKPKQTEFSLTRKLGVSYRELLVLNPDLKDGLKAGMVLKLPKSQTGDFEVKNSLVLDKMNLLDSIVVGNTSKILFLLPFRLDKVDVSNKQDAIKKISSRNDLKYSLGLYSGALVALDSLKKLGVTVDVKTLDNQLDLQKTKDILNAENLEDYSAVIGPIDGASLKEVCSQANRSNVPVVAPFPVKNNMGHNNVFFSYPSDEVQRERMLVYLEKKVDDENIIVIADGDNKSIEDKIVTRFPEAKIVEIKEEKKNVAINIEKLTALFSEEVGNWVFVETANPKLISSVSSILNSINTKDVSVKMFTTNRNKGFENDVISNVHLSNLNFTYPSAYKEISTNSFVKQYRKRFGDTPDKYAVRGFDLTYDILLKLAYKNNLFAVSKVVGSTEYNGNSFNYVKKGNQGYYNNASYIMSYDDMRIKQIKEE</sequence>
<feature type="domain" description="LysM" evidence="1">
    <location>
        <begin position="110"/>
        <end position="154"/>
    </location>
</feature>
<dbReference type="Gene3D" id="3.40.50.2300">
    <property type="match status" value="2"/>
</dbReference>
<keyword evidence="3" id="KW-1185">Reference proteome</keyword>
<dbReference type="PROSITE" id="PS51782">
    <property type="entry name" value="LYSM"/>
    <property type="match status" value="4"/>
</dbReference>
<dbReference type="OrthoDB" id="2149800at2"/>
<dbReference type="Pfam" id="PF01476">
    <property type="entry name" value="LysM"/>
    <property type="match status" value="5"/>
</dbReference>
<gene>
    <name evidence="2" type="ORF">CLV91_3353</name>
</gene>
<dbReference type="EMBL" id="RBIQ01000014">
    <property type="protein sequence ID" value="RKR06498.1"/>
    <property type="molecule type" value="Genomic_DNA"/>
</dbReference>
<dbReference type="GO" id="GO:0008932">
    <property type="term" value="F:lytic endotransglycosylase activity"/>
    <property type="evidence" value="ECO:0007669"/>
    <property type="project" value="TreeGrafter"/>
</dbReference>
<dbReference type="InterPro" id="IPR018392">
    <property type="entry name" value="LysM"/>
</dbReference>
<accession>A0A495DTC9</accession>
<feature type="domain" description="LysM" evidence="1">
    <location>
        <begin position="173"/>
        <end position="219"/>
    </location>
</feature>
<dbReference type="Proteomes" id="UP000269412">
    <property type="component" value="Unassembled WGS sequence"/>
</dbReference>
<dbReference type="InterPro" id="IPR036779">
    <property type="entry name" value="LysM_dom_sf"/>
</dbReference>